<evidence type="ECO:0000256" key="3">
    <source>
        <dbReference type="ARBA" id="ARBA00022729"/>
    </source>
</evidence>
<comment type="similarity">
    <text evidence="1 6">Belongs to the peptidase S8 family.</text>
</comment>
<dbReference type="Pfam" id="PF17766">
    <property type="entry name" value="fn3_6"/>
    <property type="match status" value="1"/>
</dbReference>
<dbReference type="CDD" id="cd02120">
    <property type="entry name" value="PA_subtilisin_like"/>
    <property type="match status" value="1"/>
</dbReference>
<keyword evidence="3" id="KW-0732">Signal</keyword>
<proteinExistence type="inferred from homology"/>
<dbReference type="PROSITE" id="PS00138">
    <property type="entry name" value="SUBTILASE_SER"/>
    <property type="match status" value="1"/>
</dbReference>
<evidence type="ECO:0000256" key="2">
    <source>
        <dbReference type="ARBA" id="ARBA00022670"/>
    </source>
</evidence>
<evidence type="ECO:0000256" key="1">
    <source>
        <dbReference type="ARBA" id="ARBA00011073"/>
    </source>
</evidence>
<evidence type="ECO:0000259" key="8">
    <source>
        <dbReference type="Pfam" id="PF17766"/>
    </source>
</evidence>
<evidence type="ECO:0000313" key="10">
    <source>
        <dbReference type="Proteomes" id="UP000824469"/>
    </source>
</evidence>
<keyword evidence="4" id="KW-0378">Hydrolase</keyword>
<dbReference type="Gene3D" id="2.60.40.2310">
    <property type="match status" value="1"/>
</dbReference>
<organism evidence="9 10">
    <name type="scientific">Taxus chinensis</name>
    <name type="common">Chinese yew</name>
    <name type="synonym">Taxus wallichiana var. chinensis</name>
    <dbReference type="NCBI Taxonomy" id="29808"/>
    <lineage>
        <taxon>Eukaryota</taxon>
        <taxon>Viridiplantae</taxon>
        <taxon>Streptophyta</taxon>
        <taxon>Embryophyta</taxon>
        <taxon>Tracheophyta</taxon>
        <taxon>Spermatophyta</taxon>
        <taxon>Pinopsida</taxon>
        <taxon>Pinidae</taxon>
        <taxon>Conifers II</taxon>
        <taxon>Cupressales</taxon>
        <taxon>Taxaceae</taxon>
        <taxon>Taxus</taxon>
    </lineage>
</organism>
<evidence type="ECO:0000313" key="9">
    <source>
        <dbReference type="EMBL" id="KAH9295921.1"/>
    </source>
</evidence>
<feature type="domain" description="Subtilisin-like protease fibronectin type-III" evidence="8">
    <location>
        <begin position="326"/>
        <end position="416"/>
    </location>
</feature>
<evidence type="ECO:0000259" key="7">
    <source>
        <dbReference type="Pfam" id="PF00082"/>
    </source>
</evidence>
<dbReference type="InterPro" id="IPR000209">
    <property type="entry name" value="Peptidase_S8/S53_dom"/>
</dbReference>
<feature type="domain" description="Peptidase S8/S53" evidence="7">
    <location>
        <begin position="92"/>
        <end position="255"/>
    </location>
</feature>
<feature type="non-terminal residue" evidence="9">
    <location>
        <position position="417"/>
    </location>
</feature>
<dbReference type="Gene3D" id="3.40.50.200">
    <property type="entry name" value="Peptidase S8/S53 domain"/>
    <property type="match status" value="1"/>
</dbReference>
<dbReference type="GO" id="GO:0004252">
    <property type="term" value="F:serine-type endopeptidase activity"/>
    <property type="evidence" value="ECO:0007669"/>
    <property type="project" value="InterPro"/>
</dbReference>
<dbReference type="InterPro" id="IPR036852">
    <property type="entry name" value="Peptidase_S8/S53_dom_sf"/>
</dbReference>
<protein>
    <recommendedName>
        <fullName evidence="11">Subtilisin-like protease</fullName>
    </recommendedName>
</protein>
<accession>A0AA38CAV3</accession>
<dbReference type="AlphaFoldDB" id="A0AA38CAV3"/>
<dbReference type="EMBL" id="JAHRHJ020000011">
    <property type="protein sequence ID" value="KAH9295921.1"/>
    <property type="molecule type" value="Genomic_DNA"/>
</dbReference>
<dbReference type="PROSITE" id="PS51892">
    <property type="entry name" value="SUBTILASE"/>
    <property type="match status" value="1"/>
</dbReference>
<dbReference type="PANTHER" id="PTHR10795">
    <property type="entry name" value="PROPROTEIN CONVERTASE SUBTILISIN/KEXIN"/>
    <property type="match status" value="1"/>
</dbReference>
<keyword evidence="5" id="KW-0720">Serine protease</keyword>
<dbReference type="Pfam" id="PF00082">
    <property type="entry name" value="Peptidase_S8"/>
    <property type="match status" value="1"/>
</dbReference>
<dbReference type="InterPro" id="IPR023828">
    <property type="entry name" value="Peptidase_S8_Ser-AS"/>
</dbReference>
<dbReference type="Proteomes" id="UP000824469">
    <property type="component" value="Unassembled WGS sequence"/>
</dbReference>
<dbReference type="InterPro" id="IPR041469">
    <property type="entry name" value="Subtilisin-like_FN3"/>
</dbReference>
<comment type="caution">
    <text evidence="9">The sequence shown here is derived from an EMBL/GenBank/DDBJ whole genome shotgun (WGS) entry which is preliminary data.</text>
</comment>
<evidence type="ECO:0000256" key="4">
    <source>
        <dbReference type="ARBA" id="ARBA00022801"/>
    </source>
</evidence>
<comment type="caution">
    <text evidence="6">Lacks conserved residue(s) required for the propagation of feature annotation.</text>
</comment>
<evidence type="ECO:0008006" key="11">
    <source>
        <dbReference type="Google" id="ProtNLM"/>
    </source>
</evidence>
<dbReference type="InterPro" id="IPR045051">
    <property type="entry name" value="SBT"/>
</dbReference>
<keyword evidence="2" id="KW-0645">Protease</keyword>
<sequence length="417" mass="44759">MYNGAPWILTVGASTIDRDYTAMLTLGDGEVVNGSSFYTGSNPNKSARIPPAPLFYDIGDPACNKTHDPVKVNGTVVLCVNPSYVSVDAAKTAGVLAFVFVGVDNFEYTTYPQDKFPTVILKREDEAGASKIVNYASTQQNPAVDIQFGGTVLGYKPAPAMADFSSRGPNNQSRKILKPDVTAPGVNILAAWLPSSLRKRNYAIDSGTSMSCPYVAGMSALLKAVHSEWSPAAIKSAVMTSSYTLDNTNNTITDLGYNGRSATPLEFGAGHVDPRKAVDPGLVYDVGAEDYVKFLCTLNYTTQQIEIIAGTPVSCHSGLDLGADALNYPSFTAIFNKNAPPSSSKTFKRTLTNVGDDMSYYNAVVEAPEGLKVQVIPATLEFTEKHQKLNFSVVVEAEESMDVVYGHLSWIDSKGHV</sequence>
<gene>
    <name evidence="9" type="ORF">KI387_039509</name>
</gene>
<dbReference type="GO" id="GO:0006508">
    <property type="term" value="P:proteolysis"/>
    <property type="evidence" value="ECO:0007669"/>
    <property type="project" value="UniProtKB-KW"/>
</dbReference>
<dbReference type="OMA" id="WIDSKGH"/>
<evidence type="ECO:0000256" key="6">
    <source>
        <dbReference type="PROSITE-ProRule" id="PRU01240"/>
    </source>
</evidence>
<evidence type="ECO:0000256" key="5">
    <source>
        <dbReference type="ARBA" id="ARBA00022825"/>
    </source>
</evidence>
<dbReference type="SUPFAM" id="SSF52743">
    <property type="entry name" value="Subtilisin-like"/>
    <property type="match status" value="1"/>
</dbReference>
<reference evidence="9 10" key="1">
    <citation type="journal article" date="2021" name="Nat. Plants">
        <title>The Taxus genome provides insights into paclitaxel biosynthesis.</title>
        <authorList>
            <person name="Xiong X."/>
            <person name="Gou J."/>
            <person name="Liao Q."/>
            <person name="Li Y."/>
            <person name="Zhou Q."/>
            <person name="Bi G."/>
            <person name="Li C."/>
            <person name="Du R."/>
            <person name="Wang X."/>
            <person name="Sun T."/>
            <person name="Guo L."/>
            <person name="Liang H."/>
            <person name="Lu P."/>
            <person name="Wu Y."/>
            <person name="Zhang Z."/>
            <person name="Ro D.K."/>
            <person name="Shang Y."/>
            <person name="Huang S."/>
            <person name="Yan J."/>
        </authorList>
    </citation>
    <scope>NUCLEOTIDE SEQUENCE [LARGE SCALE GENOMIC DNA]</scope>
    <source>
        <strain evidence="9">Ta-2019</strain>
    </source>
</reference>
<keyword evidence="10" id="KW-1185">Reference proteome</keyword>
<name>A0AA38CAV3_TAXCH</name>